<reference evidence="1" key="1">
    <citation type="journal article" date="2023" name="Plant J.">
        <title>Genome sequences and population genomics provide insights into the demographic history, inbreeding, and mutation load of two 'living fossil' tree species of Dipteronia.</title>
        <authorList>
            <person name="Feng Y."/>
            <person name="Comes H.P."/>
            <person name="Chen J."/>
            <person name="Zhu S."/>
            <person name="Lu R."/>
            <person name="Zhang X."/>
            <person name="Li P."/>
            <person name="Qiu J."/>
            <person name="Olsen K.M."/>
            <person name="Qiu Y."/>
        </authorList>
    </citation>
    <scope>NUCLEOTIDE SEQUENCE</scope>
    <source>
        <strain evidence="1">KIB01</strain>
    </source>
</reference>
<evidence type="ECO:0000313" key="1">
    <source>
        <dbReference type="EMBL" id="KAK2648867.1"/>
    </source>
</evidence>
<keyword evidence="2" id="KW-1185">Reference proteome</keyword>
<accession>A0AAD9U7H3</accession>
<dbReference type="AlphaFoldDB" id="A0AAD9U7H3"/>
<protein>
    <submittedName>
        <fullName evidence="1">Uncharacterized protein</fullName>
    </submittedName>
</protein>
<organism evidence="1 2">
    <name type="scientific">Dipteronia dyeriana</name>
    <dbReference type="NCBI Taxonomy" id="168575"/>
    <lineage>
        <taxon>Eukaryota</taxon>
        <taxon>Viridiplantae</taxon>
        <taxon>Streptophyta</taxon>
        <taxon>Embryophyta</taxon>
        <taxon>Tracheophyta</taxon>
        <taxon>Spermatophyta</taxon>
        <taxon>Magnoliopsida</taxon>
        <taxon>eudicotyledons</taxon>
        <taxon>Gunneridae</taxon>
        <taxon>Pentapetalae</taxon>
        <taxon>rosids</taxon>
        <taxon>malvids</taxon>
        <taxon>Sapindales</taxon>
        <taxon>Sapindaceae</taxon>
        <taxon>Hippocastanoideae</taxon>
        <taxon>Acereae</taxon>
        <taxon>Dipteronia</taxon>
    </lineage>
</organism>
<comment type="caution">
    <text evidence="1">The sequence shown here is derived from an EMBL/GenBank/DDBJ whole genome shotgun (WGS) entry which is preliminary data.</text>
</comment>
<dbReference type="Proteomes" id="UP001280121">
    <property type="component" value="Unassembled WGS sequence"/>
</dbReference>
<name>A0AAD9U7H3_9ROSI</name>
<evidence type="ECO:0000313" key="2">
    <source>
        <dbReference type="Proteomes" id="UP001280121"/>
    </source>
</evidence>
<gene>
    <name evidence="1" type="ORF">Ddye_016356</name>
</gene>
<sequence length="368" mass="42655">MQEERPEVMVIMETKSREGNMENLRVKLGYEGNLVVDCVGKSGGLVMFWDKIIDVSLLSFNIGHIDVSIQVAKNHAFESMLEKINSSTNRLGDWNIRKRVDHKKKINKWGKELKMAINRDNPASWKNIAYCEEKLDVALETEEIYWRQRAKVDWLNNRDKNLRFFQAKASVRKARNRIKGLKDELSVWKGDDDEMEGIISSYFSKLFTSSNPPLVAIKLILDNVEKTIPSYMITVLDAKYNEKDVKGRADEKNCRPARKVLEDYAIATGQLVNFSKSAVCMSLSMCTQDMENLADLVGMKLMDCHERLPKTLIEEIYRLSARFWLDGGNENKRKMHWCSWDRLCKPKRDGGLRFRDLETFNRALLANQ</sequence>
<dbReference type="PANTHER" id="PTHR35218">
    <property type="entry name" value="RNASE H DOMAIN-CONTAINING PROTEIN"/>
    <property type="match status" value="1"/>
</dbReference>
<dbReference type="EMBL" id="JANJYI010000005">
    <property type="protein sequence ID" value="KAK2648867.1"/>
    <property type="molecule type" value="Genomic_DNA"/>
</dbReference>
<dbReference type="PANTHER" id="PTHR35218:SF9">
    <property type="entry name" value="ENDONUCLEASE_EXONUCLEASE_PHOSPHATASE DOMAIN-CONTAINING PROTEIN"/>
    <property type="match status" value="1"/>
</dbReference>
<proteinExistence type="predicted"/>